<evidence type="ECO:0000313" key="2">
    <source>
        <dbReference type="Proteomes" id="UP000002257"/>
    </source>
</evidence>
<organism evidence="1 2">
    <name type="scientific">Methylocella silvestris (strain DSM 15510 / CIP 108128 / LMG 27833 / NCIMB 13906 / BL2)</name>
    <dbReference type="NCBI Taxonomy" id="395965"/>
    <lineage>
        <taxon>Bacteria</taxon>
        <taxon>Pseudomonadati</taxon>
        <taxon>Pseudomonadota</taxon>
        <taxon>Alphaproteobacteria</taxon>
        <taxon>Hyphomicrobiales</taxon>
        <taxon>Beijerinckiaceae</taxon>
        <taxon>Methylocella</taxon>
    </lineage>
</organism>
<dbReference type="EMBL" id="CP001280">
    <property type="protein sequence ID" value="ACK51962.1"/>
    <property type="molecule type" value="Genomic_DNA"/>
</dbReference>
<name>B8EKT4_METSB</name>
<dbReference type="KEGG" id="msl:Msil_3052"/>
<gene>
    <name evidence="1" type="ordered locus">Msil_3052</name>
</gene>
<proteinExistence type="predicted"/>
<dbReference type="AlphaFoldDB" id="B8EKT4"/>
<evidence type="ECO:0000313" key="1">
    <source>
        <dbReference type="EMBL" id="ACK51962.1"/>
    </source>
</evidence>
<protein>
    <submittedName>
        <fullName evidence="1">Uncharacterized protein</fullName>
    </submittedName>
</protein>
<dbReference type="HOGENOM" id="CLU_2826242_0_0_5"/>
<dbReference type="STRING" id="395965.Msil_3052"/>
<keyword evidence="2" id="KW-1185">Reference proteome</keyword>
<accession>B8EKT4</accession>
<dbReference type="eggNOG" id="ENOG502ZG2F">
    <property type="taxonomic scope" value="Bacteria"/>
</dbReference>
<reference evidence="1 2" key="1">
    <citation type="journal article" date="2010" name="J. Bacteriol.">
        <title>Complete genome sequence of the aerobic facultative methanotroph Methylocella silvestris BL2.</title>
        <authorList>
            <person name="Chen Y."/>
            <person name="Crombie A."/>
            <person name="Rahman M.T."/>
            <person name="Dedysh S.N."/>
            <person name="Liesack W."/>
            <person name="Stott M.B."/>
            <person name="Alam M."/>
            <person name="Theisen A.R."/>
            <person name="Murrell J.C."/>
            <person name="Dunfield P.F."/>
        </authorList>
    </citation>
    <scope>NUCLEOTIDE SEQUENCE [LARGE SCALE GENOMIC DNA]</scope>
    <source>
        <strain evidence="2">DSM 15510 / CIP 108128 / LMG 27833 / NCIMB 13906 / BL2</strain>
    </source>
</reference>
<dbReference type="Proteomes" id="UP000002257">
    <property type="component" value="Chromosome"/>
</dbReference>
<sequence>MTLHDVLGLFAYWRDYPPTHEILKCVYGVQRKPEAANPKCGYDPSGIGGLIARFPDGFVRAIEGGR</sequence>